<dbReference type="InterPro" id="IPR011111">
    <property type="entry name" value="Plasmid_RepB"/>
</dbReference>
<evidence type="ECO:0000313" key="4">
    <source>
        <dbReference type="EMBL" id="SCM66001.1"/>
    </source>
</evidence>
<dbReference type="InterPro" id="IPR003115">
    <property type="entry name" value="ParB_N"/>
</dbReference>
<dbReference type="PANTHER" id="PTHR33375">
    <property type="entry name" value="CHROMOSOME-PARTITIONING PROTEIN PARB-RELATED"/>
    <property type="match status" value="1"/>
</dbReference>
<feature type="domain" description="ParB-like N-terminal" evidence="3">
    <location>
        <begin position="47"/>
        <end position="138"/>
    </location>
</feature>
<dbReference type="InterPro" id="IPR037972">
    <property type="entry name" value="RepB_N"/>
</dbReference>
<sequence>MARKNLLGNLSNPAGEDAPAPAKPRRTTGAIGAVSQQIADLKTRALAEIPPELIDDAGLKDRLDDDPDGLAALVSSIKEYGQQVPVLLRQSPTDGNRYEIVYGRRRVAALRELGMPVRAMVRVLNDRDLIVAQGQENAARKDLTFIEKANFARQMVENGFERKVICDALHIDKTVISRMLSVTDAVPYPIIMAIGAAPSVGRDRWLALAARMQGRPLEQIIDMAQGQTSDDRFQAVFDGLAPEKLPKRNTRKELRTGAGKPLGEVSRKGDKTVLTLKDKDGFDDWLIQNLDRIHSEFLKNSGE</sequence>
<evidence type="ECO:0000259" key="3">
    <source>
        <dbReference type="SMART" id="SM00470"/>
    </source>
</evidence>
<organism evidence="4 5">
    <name type="scientific">Donghicola eburneus</name>
    <dbReference type="NCBI Taxonomy" id="393278"/>
    <lineage>
        <taxon>Bacteria</taxon>
        <taxon>Pseudomonadati</taxon>
        <taxon>Pseudomonadota</taxon>
        <taxon>Alphaproteobacteria</taxon>
        <taxon>Rhodobacterales</taxon>
        <taxon>Roseobacteraceae</taxon>
        <taxon>Donghicola</taxon>
    </lineage>
</organism>
<dbReference type="SMART" id="SM00470">
    <property type="entry name" value="ParB"/>
    <property type="match status" value="1"/>
</dbReference>
<dbReference type="SUPFAM" id="SSF109709">
    <property type="entry name" value="KorB DNA-binding domain-like"/>
    <property type="match status" value="1"/>
</dbReference>
<proteinExistence type="inferred from homology"/>
<dbReference type="InterPro" id="IPR017819">
    <property type="entry name" value="Plasmid_partition_RepB"/>
</dbReference>
<dbReference type="SUPFAM" id="SSF110849">
    <property type="entry name" value="ParB/Sulfiredoxin"/>
    <property type="match status" value="1"/>
</dbReference>
<dbReference type="Gene3D" id="1.10.10.2830">
    <property type="match status" value="1"/>
</dbReference>
<dbReference type="InterPro" id="IPR036086">
    <property type="entry name" value="ParB/Sulfiredoxin_sf"/>
</dbReference>
<dbReference type="Pfam" id="PF02195">
    <property type="entry name" value="ParB_N"/>
    <property type="match status" value="1"/>
</dbReference>
<dbReference type="Gene3D" id="3.90.1530.30">
    <property type="match status" value="1"/>
</dbReference>
<gene>
    <name evidence="4" type="ORF">KARMA_0173</name>
</gene>
<keyword evidence="5" id="KW-1185">Reference proteome</keyword>
<dbReference type="GO" id="GO:0007059">
    <property type="term" value="P:chromosome segregation"/>
    <property type="evidence" value="ECO:0007669"/>
    <property type="project" value="TreeGrafter"/>
</dbReference>
<dbReference type="RefSeq" id="WP_072702554.1">
    <property type="nucleotide sequence ID" value="NZ_FMJB01000014.1"/>
</dbReference>
<dbReference type="GO" id="GO:0005694">
    <property type="term" value="C:chromosome"/>
    <property type="evidence" value="ECO:0007669"/>
    <property type="project" value="TreeGrafter"/>
</dbReference>
<evidence type="ECO:0000256" key="2">
    <source>
        <dbReference type="SAM" id="MobiDB-lite"/>
    </source>
</evidence>
<comment type="similarity">
    <text evidence="1">Belongs to the ParB family.</text>
</comment>
<dbReference type="CDD" id="cd16405">
    <property type="entry name" value="RepB_like_N"/>
    <property type="match status" value="1"/>
</dbReference>
<dbReference type="NCBIfam" id="TIGR03454">
    <property type="entry name" value="partition_RepB"/>
    <property type="match status" value="1"/>
</dbReference>
<dbReference type="AlphaFoldDB" id="A0A1M4MUZ6"/>
<feature type="region of interest" description="Disordered" evidence="2">
    <location>
        <begin position="1"/>
        <end position="29"/>
    </location>
</feature>
<accession>A0A1M4MUZ6</accession>
<dbReference type="PANTHER" id="PTHR33375:SF1">
    <property type="entry name" value="CHROMOSOME-PARTITIONING PROTEIN PARB-RELATED"/>
    <property type="match status" value="1"/>
</dbReference>
<evidence type="ECO:0000256" key="1">
    <source>
        <dbReference type="ARBA" id="ARBA00006295"/>
    </source>
</evidence>
<dbReference type="Proteomes" id="UP000184085">
    <property type="component" value="Unassembled WGS sequence"/>
</dbReference>
<protein>
    <recommendedName>
        <fullName evidence="3">ParB-like N-terminal domain-containing protein</fullName>
    </recommendedName>
</protein>
<dbReference type="EMBL" id="FMJB01000014">
    <property type="protein sequence ID" value="SCM66001.1"/>
    <property type="molecule type" value="Genomic_DNA"/>
</dbReference>
<evidence type="ECO:0000313" key="5">
    <source>
        <dbReference type="Proteomes" id="UP000184085"/>
    </source>
</evidence>
<dbReference type="Pfam" id="PF07506">
    <property type="entry name" value="RepB"/>
    <property type="match status" value="1"/>
</dbReference>
<dbReference type="GO" id="GO:0003677">
    <property type="term" value="F:DNA binding"/>
    <property type="evidence" value="ECO:0007669"/>
    <property type="project" value="InterPro"/>
</dbReference>
<dbReference type="InterPro" id="IPR050336">
    <property type="entry name" value="Chromosome_partition/occlusion"/>
</dbReference>
<reference evidence="5" key="1">
    <citation type="submission" date="2016-09" db="EMBL/GenBank/DDBJ databases">
        <authorList>
            <person name="Wibberg D."/>
        </authorList>
    </citation>
    <scope>NUCLEOTIDE SEQUENCE [LARGE SCALE GENOMIC DNA]</scope>
</reference>
<name>A0A1M4MUZ6_9RHOB</name>
<dbReference type="InterPro" id="IPR004437">
    <property type="entry name" value="ParB/RepB/Spo0J"/>
</dbReference>
<dbReference type="NCBIfam" id="TIGR00180">
    <property type="entry name" value="parB_part"/>
    <property type="match status" value="1"/>
</dbReference>